<organism evidence="5 6">
    <name type="scientific">Sediminitomix flava</name>
    <dbReference type="NCBI Taxonomy" id="379075"/>
    <lineage>
        <taxon>Bacteria</taxon>
        <taxon>Pseudomonadati</taxon>
        <taxon>Bacteroidota</taxon>
        <taxon>Cytophagia</taxon>
        <taxon>Cytophagales</taxon>
        <taxon>Flammeovirgaceae</taxon>
        <taxon>Sediminitomix</taxon>
    </lineage>
</organism>
<sequence>MKRILIVEDEILIAEDLKLRLEIRGFEIIGIAINVQHALALLSEFEVDLCLLDINLGEDVDGVQLAAKIKDEYQIPIIFLTSYGDDDTFKYAKRVKPEAYLTKPFNELEVSRAIELALQSEVQDPQHSETGKSIFLNKKGQKVKVGYHEILWAEAQSNYTLISTLNGFFILSVTLREFEERLQSPQLFLRVHRSYLISKAFVETINGNNLKIGKKQIPISRSRKSEIIKHFDFL</sequence>
<proteinExistence type="predicted"/>
<dbReference type="InterPro" id="IPR050595">
    <property type="entry name" value="Bact_response_regulator"/>
</dbReference>
<dbReference type="GO" id="GO:0000160">
    <property type="term" value="P:phosphorelay signal transduction system"/>
    <property type="evidence" value="ECO:0007669"/>
    <property type="project" value="InterPro"/>
</dbReference>
<accession>A0A315ZCH2</accession>
<dbReference type="InterPro" id="IPR011006">
    <property type="entry name" value="CheY-like_superfamily"/>
</dbReference>
<dbReference type="RefSeq" id="WP_109617604.1">
    <property type="nucleotide sequence ID" value="NZ_QGDO01000002.1"/>
</dbReference>
<dbReference type="GO" id="GO:0003677">
    <property type="term" value="F:DNA binding"/>
    <property type="evidence" value="ECO:0007669"/>
    <property type="project" value="InterPro"/>
</dbReference>
<dbReference type="Pfam" id="PF04397">
    <property type="entry name" value="LytTR"/>
    <property type="match status" value="1"/>
</dbReference>
<reference evidence="5 6" key="1">
    <citation type="submission" date="2018-03" db="EMBL/GenBank/DDBJ databases">
        <title>Genomic Encyclopedia of Archaeal and Bacterial Type Strains, Phase II (KMG-II): from individual species to whole genera.</title>
        <authorList>
            <person name="Goeker M."/>
        </authorList>
    </citation>
    <scope>NUCLEOTIDE SEQUENCE [LARGE SCALE GENOMIC DNA]</scope>
    <source>
        <strain evidence="5 6">DSM 28229</strain>
    </source>
</reference>
<name>A0A315ZCH2_SEDFL</name>
<dbReference type="Gene3D" id="2.40.50.1020">
    <property type="entry name" value="LytTr DNA-binding domain"/>
    <property type="match status" value="1"/>
</dbReference>
<dbReference type="PANTHER" id="PTHR44591">
    <property type="entry name" value="STRESS RESPONSE REGULATOR PROTEIN 1"/>
    <property type="match status" value="1"/>
</dbReference>
<dbReference type="InterPro" id="IPR001789">
    <property type="entry name" value="Sig_transdc_resp-reg_receiver"/>
</dbReference>
<evidence type="ECO:0000259" key="4">
    <source>
        <dbReference type="PROSITE" id="PS50930"/>
    </source>
</evidence>
<dbReference type="Proteomes" id="UP000245535">
    <property type="component" value="Unassembled WGS sequence"/>
</dbReference>
<feature type="domain" description="Response regulatory" evidence="3">
    <location>
        <begin position="3"/>
        <end position="118"/>
    </location>
</feature>
<evidence type="ECO:0000313" key="5">
    <source>
        <dbReference type="EMBL" id="PWJ43231.1"/>
    </source>
</evidence>
<comment type="caution">
    <text evidence="5">The sequence shown here is derived from an EMBL/GenBank/DDBJ whole genome shotgun (WGS) entry which is preliminary data.</text>
</comment>
<dbReference type="EMBL" id="QGDO01000002">
    <property type="protein sequence ID" value="PWJ43231.1"/>
    <property type="molecule type" value="Genomic_DNA"/>
</dbReference>
<dbReference type="SMART" id="SM00850">
    <property type="entry name" value="LytTR"/>
    <property type="match status" value="1"/>
</dbReference>
<dbReference type="InterPro" id="IPR007492">
    <property type="entry name" value="LytTR_DNA-bd_dom"/>
</dbReference>
<dbReference type="PANTHER" id="PTHR44591:SF3">
    <property type="entry name" value="RESPONSE REGULATORY DOMAIN-CONTAINING PROTEIN"/>
    <property type="match status" value="1"/>
</dbReference>
<feature type="modified residue" description="4-aspartylphosphate" evidence="2">
    <location>
        <position position="53"/>
    </location>
</feature>
<dbReference type="PROSITE" id="PS50110">
    <property type="entry name" value="RESPONSE_REGULATORY"/>
    <property type="match status" value="1"/>
</dbReference>
<dbReference type="OrthoDB" id="1646880at2"/>
<gene>
    <name evidence="5" type="ORF">BC781_102780</name>
</gene>
<keyword evidence="1 2" id="KW-0597">Phosphoprotein</keyword>
<feature type="domain" description="HTH LytTR-type" evidence="4">
    <location>
        <begin position="134"/>
        <end position="233"/>
    </location>
</feature>
<dbReference type="SMART" id="SM00448">
    <property type="entry name" value="REC"/>
    <property type="match status" value="1"/>
</dbReference>
<evidence type="ECO:0000259" key="3">
    <source>
        <dbReference type="PROSITE" id="PS50110"/>
    </source>
</evidence>
<dbReference type="CDD" id="cd17534">
    <property type="entry name" value="REC_DC-like"/>
    <property type="match status" value="1"/>
</dbReference>
<evidence type="ECO:0000256" key="2">
    <source>
        <dbReference type="PROSITE-ProRule" id="PRU00169"/>
    </source>
</evidence>
<dbReference type="SUPFAM" id="SSF52172">
    <property type="entry name" value="CheY-like"/>
    <property type="match status" value="1"/>
</dbReference>
<evidence type="ECO:0000313" key="6">
    <source>
        <dbReference type="Proteomes" id="UP000245535"/>
    </source>
</evidence>
<keyword evidence="6" id="KW-1185">Reference proteome</keyword>
<protein>
    <submittedName>
        <fullName evidence="5">LytTR family two component transcriptional regulator</fullName>
    </submittedName>
</protein>
<evidence type="ECO:0000256" key="1">
    <source>
        <dbReference type="ARBA" id="ARBA00022553"/>
    </source>
</evidence>
<dbReference type="Pfam" id="PF00072">
    <property type="entry name" value="Response_reg"/>
    <property type="match status" value="1"/>
</dbReference>
<dbReference type="Gene3D" id="3.40.50.2300">
    <property type="match status" value="1"/>
</dbReference>
<dbReference type="AlphaFoldDB" id="A0A315ZCH2"/>
<dbReference type="PROSITE" id="PS50930">
    <property type="entry name" value="HTH_LYTTR"/>
    <property type="match status" value="1"/>
</dbReference>